<gene>
    <name evidence="8" type="ORF">ASZ90_012146</name>
</gene>
<dbReference type="Pfam" id="PF07282">
    <property type="entry name" value="Cas12f1-like_TNB"/>
    <property type="match status" value="1"/>
</dbReference>
<feature type="coiled-coil region" evidence="5">
    <location>
        <begin position="171"/>
        <end position="198"/>
    </location>
</feature>
<evidence type="ECO:0000259" key="7">
    <source>
        <dbReference type="Pfam" id="PF07282"/>
    </source>
</evidence>
<name>A0A0W8FBN0_9ZZZZ</name>
<reference evidence="8" key="1">
    <citation type="journal article" date="2015" name="Proc. Natl. Acad. Sci. U.S.A.">
        <title>Networks of energetic and metabolic interactions define dynamics in microbial communities.</title>
        <authorList>
            <person name="Embree M."/>
            <person name="Liu J.K."/>
            <person name="Al-Bassam M.M."/>
            <person name="Zengler K."/>
        </authorList>
    </citation>
    <scope>NUCLEOTIDE SEQUENCE</scope>
</reference>
<dbReference type="InterPro" id="IPR001959">
    <property type="entry name" value="Transposase"/>
</dbReference>
<evidence type="ECO:0000256" key="5">
    <source>
        <dbReference type="SAM" id="Coils"/>
    </source>
</evidence>
<proteinExistence type="inferred from homology"/>
<keyword evidence="3" id="KW-0238">DNA-binding</keyword>
<comment type="similarity">
    <text evidence="1">In the C-terminal section; belongs to the transposase 35 family.</text>
</comment>
<evidence type="ECO:0000256" key="2">
    <source>
        <dbReference type="ARBA" id="ARBA00022578"/>
    </source>
</evidence>
<accession>A0A0W8FBN0</accession>
<dbReference type="GO" id="GO:0003677">
    <property type="term" value="F:DNA binding"/>
    <property type="evidence" value="ECO:0007669"/>
    <property type="project" value="UniProtKB-KW"/>
</dbReference>
<dbReference type="Pfam" id="PF01385">
    <property type="entry name" value="OrfB_IS605"/>
    <property type="match status" value="1"/>
</dbReference>
<evidence type="ECO:0000313" key="8">
    <source>
        <dbReference type="EMBL" id="KUG18174.1"/>
    </source>
</evidence>
<comment type="caution">
    <text evidence="8">The sequence shown here is derived from an EMBL/GenBank/DDBJ whole genome shotgun (WGS) entry which is preliminary data.</text>
</comment>
<keyword evidence="4" id="KW-0233">DNA recombination</keyword>
<evidence type="ECO:0000256" key="4">
    <source>
        <dbReference type="ARBA" id="ARBA00023172"/>
    </source>
</evidence>
<protein>
    <submittedName>
        <fullName evidence="8">Transposase</fullName>
    </submittedName>
</protein>
<evidence type="ECO:0000256" key="1">
    <source>
        <dbReference type="ARBA" id="ARBA00008761"/>
    </source>
</evidence>
<dbReference type="AlphaFoldDB" id="A0A0W8FBN0"/>
<dbReference type="InterPro" id="IPR010095">
    <property type="entry name" value="Cas12f1-like_TNB"/>
</dbReference>
<evidence type="ECO:0000256" key="3">
    <source>
        <dbReference type="ARBA" id="ARBA00023125"/>
    </source>
</evidence>
<keyword evidence="2" id="KW-0815">Transposition</keyword>
<dbReference type="GO" id="GO:0032196">
    <property type="term" value="P:transposition"/>
    <property type="evidence" value="ECO:0007669"/>
    <property type="project" value="UniProtKB-KW"/>
</dbReference>
<evidence type="ECO:0000259" key="6">
    <source>
        <dbReference type="Pfam" id="PF01385"/>
    </source>
</evidence>
<dbReference type="EMBL" id="LNQE01001396">
    <property type="protein sequence ID" value="KUG18174.1"/>
    <property type="molecule type" value="Genomic_DNA"/>
</dbReference>
<sequence length="360" mass="40741">MAALNRPDASDLMEEVAICLPSAVSAMMDWPCWKTYTSEFSVSGNSITGIRLSSVSLYRKSSPEALLTSAAKRINPIIRSISNPSRCFFGSSHGSRDRLAGHTSYKYCYSGRCCYSQERRREMVCHSPGQSRTIILSVFCAFCGEPLCSDPTTEAQRNKRPYSLPGLTHIIQRRANNYKSLKDKIAKLHKRINCQRDDFLYKLSRTYVNKFYIICVEDLDIKGLKEKGHNNGMHRSIHDASWSKFIFMLFSWTSSRGAADGVRCTYKAQSADRKLIKVDPRDTTQRCSACGSIVKKDLSVRVHECPYCGFSSDRDYNASRNILITGMEQPLAPIEPKPLHHISVMQVLAMTWEAAPFRTR</sequence>
<feature type="domain" description="Cas12f1-like TNB" evidence="7">
    <location>
        <begin position="264"/>
        <end position="322"/>
    </location>
</feature>
<keyword evidence="5" id="KW-0175">Coiled coil</keyword>
<feature type="domain" description="Probable transposase IS891/IS1136/IS1341" evidence="6">
    <location>
        <begin position="172"/>
        <end position="226"/>
    </location>
</feature>
<organism evidence="8">
    <name type="scientific">hydrocarbon metagenome</name>
    <dbReference type="NCBI Taxonomy" id="938273"/>
    <lineage>
        <taxon>unclassified sequences</taxon>
        <taxon>metagenomes</taxon>
        <taxon>ecological metagenomes</taxon>
    </lineage>
</organism>
<dbReference type="GO" id="GO:0006310">
    <property type="term" value="P:DNA recombination"/>
    <property type="evidence" value="ECO:0007669"/>
    <property type="project" value="UniProtKB-KW"/>
</dbReference>